<dbReference type="EMBL" id="MGFJ01000003">
    <property type="protein sequence ID" value="OGM03188.1"/>
    <property type="molecule type" value="Genomic_DNA"/>
</dbReference>
<evidence type="ECO:0000313" key="1">
    <source>
        <dbReference type="EMBL" id="OGM03188.1"/>
    </source>
</evidence>
<name>A0A1F7WM47_9BACT</name>
<dbReference type="AlphaFoldDB" id="A0A1F7WM47"/>
<evidence type="ECO:0000313" key="2">
    <source>
        <dbReference type="Proteomes" id="UP000176198"/>
    </source>
</evidence>
<gene>
    <name evidence="1" type="ORF">A2115_00610</name>
</gene>
<proteinExistence type="predicted"/>
<reference evidence="1 2" key="1">
    <citation type="journal article" date="2016" name="Nat. Commun.">
        <title>Thousands of microbial genomes shed light on interconnected biogeochemical processes in an aquifer system.</title>
        <authorList>
            <person name="Anantharaman K."/>
            <person name="Brown C.T."/>
            <person name="Hug L.A."/>
            <person name="Sharon I."/>
            <person name="Castelle C.J."/>
            <person name="Probst A.J."/>
            <person name="Thomas B.C."/>
            <person name="Singh A."/>
            <person name="Wilkins M.J."/>
            <person name="Karaoz U."/>
            <person name="Brodie E.L."/>
            <person name="Williams K.H."/>
            <person name="Hubbard S.S."/>
            <person name="Banfield J.F."/>
        </authorList>
    </citation>
    <scope>NUCLEOTIDE SEQUENCE [LARGE SCALE GENOMIC DNA]</scope>
</reference>
<dbReference type="Proteomes" id="UP000176198">
    <property type="component" value="Unassembled WGS sequence"/>
</dbReference>
<comment type="caution">
    <text evidence="1">The sequence shown here is derived from an EMBL/GenBank/DDBJ whole genome shotgun (WGS) entry which is preliminary data.</text>
</comment>
<protein>
    <submittedName>
        <fullName evidence="1">Uncharacterized protein</fullName>
    </submittedName>
</protein>
<accession>A0A1F7WM47</accession>
<organism evidence="1 2">
    <name type="scientific">Candidatus Woesebacteria bacterium GWA1_41_8</name>
    <dbReference type="NCBI Taxonomy" id="1802471"/>
    <lineage>
        <taxon>Bacteria</taxon>
        <taxon>Candidatus Woeseibacteriota</taxon>
    </lineage>
</organism>
<sequence length="70" mass="7928">MAGERPQLISDLPKHNRHDGQSKYLTRECPACPGFLQLSDGEVCTLGVAWKKLSDEKIRNTCELKREELS</sequence>